<dbReference type="SUPFAM" id="SSF51206">
    <property type="entry name" value="cAMP-binding domain-like"/>
    <property type="match status" value="1"/>
</dbReference>
<dbReference type="InterPro" id="IPR000595">
    <property type="entry name" value="cNMP-bd_dom"/>
</dbReference>
<comment type="caution">
    <text evidence="2">The sequence shown here is derived from an EMBL/GenBank/DDBJ whole genome shotgun (WGS) entry which is preliminary data.</text>
</comment>
<accession>A0A0N8GEZ4</accession>
<proteinExistence type="predicted"/>
<dbReference type="STRING" id="665126.ABB55_12240"/>
<dbReference type="GO" id="GO:0003700">
    <property type="term" value="F:DNA-binding transcription factor activity"/>
    <property type="evidence" value="ECO:0007669"/>
    <property type="project" value="TreeGrafter"/>
</dbReference>
<dbReference type="InterPro" id="IPR018490">
    <property type="entry name" value="cNMP-bd_dom_sf"/>
</dbReference>
<gene>
    <name evidence="2" type="ORF">ABB55_12240</name>
</gene>
<dbReference type="InterPro" id="IPR014710">
    <property type="entry name" value="RmlC-like_jellyroll"/>
</dbReference>
<reference evidence="2 3" key="2">
    <citation type="submission" date="2015-10" db="EMBL/GenBank/DDBJ databases">
        <title>Draft Genome Sequence of Prosthecomicrobium hirschii ATCC 27832.</title>
        <authorList>
            <person name="Daniel J."/>
            <person name="Givan S.A."/>
            <person name="Brun Y.V."/>
            <person name="Brown P.J."/>
        </authorList>
    </citation>
    <scope>NUCLEOTIDE SEQUENCE [LARGE SCALE GENOMIC DNA]</scope>
    <source>
        <strain evidence="2 3">16</strain>
    </source>
</reference>
<evidence type="ECO:0000313" key="2">
    <source>
        <dbReference type="EMBL" id="KPL52889.1"/>
    </source>
</evidence>
<evidence type="ECO:0000259" key="1">
    <source>
        <dbReference type="PROSITE" id="PS50042"/>
    </source>
</evidence>
<evidence type="ECO:0000313" key="3">
    <source>
        <dbReference type="Proteomes" id="UP000048984"/>
    </source>
</evidence>
<dbReference type="RefSeq" id="WP_054359052.1">
    <property type="nucleotide sequence ID" value="NZ_JAPCYQ010000001.1"/>
</dbReference>
<dbReference type="Gene3D" id="2.60.120.10">
    <property type="entry name" value="Jelly Rolls"/>
    <property type="match status" value="1"/>
</dbReference>
<dbReference type="Pfam" id="PF00027">
    <property type="entry name" value="cNMP_binding"/>
    <property type="match status" value="1"/>
</dbReference>
<dbReference type="PROSITE" id="PS50042">
    <property type="entry name" value="CNMP_BINDING_3"/>
    <property type="match status" value="1"/>
</dbReference>
<protein>
    <recommendedName>
        <fullName evidence="1">Cyclic nucleotide-binding domain-containing protein</fullName>
    </recommendedName>
</protein>
<dbReference type="PANTHER" id="PTHR24567:SF68">
    <property type="entry name" value="DNA-BINDING TRANSCRIPTIONAL DUAL REGULATOR CRP"/>
    <property type="match status" value="1"/>
</dbReference>
<feature type="domain" description="Cyclic nucleotide-binding" evidence="1">
    <location>
        <begin position="15"/>
        <end position="130"/>
    </location>
</feature>
<dbReference type="PANTHER" id="PTHR24567">
    <property type="entry name" value="CRP FAMILY TRANSCRIPTIONAL REGULATORY PROTEIN"/>
    <property type="match status" value="1"/>
</dbReference>
<organism evidence="2 3">
    <name type="scientific">Prosthecodimorpha hirschii</name>
    <dbReference type="NCBI Taxonomy" id="665126"/>
    <lineage>
        <taxon>Bacteria</taxon>
        <taxon>Pseudomonadati</taxon>
        <taxon>Pseudomonadota</taxon>
        <taxon>Alphaproteobacteria</taxon>
        <taxon>Hyphomicrobiales</taxon>
        <taxon>Ancalomicrobiaceae</taxon>
        <taxon>Prosthecodimorpha</taxon>
    </lineage>
</organism>
<dbReference type="EMBL" id="LJYW01000001">
    <property type="protein sequence ID" value="KPL52889.1"/>
    <property type="molecule type" value="Genomic_DNA"/>
</dbReference>
<sequence length="150" mass="16272">MTLERDIEVLRRVPLFADLPSEPLKLLAFSAEARYLGDRTTLFLQGDRADSSFVVVSGRIDLKRGTRLVASAPPGALIGEVALVIEAERPASAIAAGPSTVIEIRRQTFRRVLEEYPEVVRALQHRLAARLAALSPDLAAAANARSSREG</sequence>
<dbReference type="GO" id="GO:0005829">
    <property type="term" value="C:cytosol"/>
    <property type="evidence" value="ECO:0007669"/>
    <property type="project" value="TreeGrafter"/>
</dbReference>
<dbReference type="AlphaFoldDB" id="A0A0N8GEZ4"/>
<dbReference type="SMART" id="SM00100">
    <property type="entry name" value="cNMP"/>
    <property type="match status" value="1"/>
</dbReference>
<reference evidence="2 3" key="1">
    <citation type="submission" date="2015-09" db="EMBL/GenBank/DDBJ databases">
        <authorList>
            <consortium name="Swine Surveillance"/>
        </authorList>
    </citation>
    <scope>NUCLEOTIDE SEQUENCE [LARGE SCALE GENOMIC DNA]</scope>
    <source>
        <strain evidence="2 3">16</strain>
    </source>
</reference>
<dbReference type="InterPro" id="IPR050397">
    <property type="entry name" value="Env_Response_Regulators"/>
</dbReference>
<dbReference type="CDD" id="cd00038">
    <property type="entry name" value="CAP_ED"/>
    <property type="match status" value="1"/>
</dbReference>
<keyword evidence="3" id="KW-1185">Reference proteome</keyword>
<name>A0A0N8GEZ4_9HYPH</name>
<dbReference type="Proteomes" id="UP000048984">
    <property type="component" value="Unassembled WGS sequence"/>
</dbReference>